<dbReference type="Gene3D" id="3.30.43.10">
    <property type="entry name" value="Uridine Diphospho-n-acetylenolpyruvylglucosamine Reductase, domain 2"/>
    <property type="match status" value="1"/>
</dbReference>
<evidence type="ECO:0000256" key="15">
    <source>
        <dbReference type="ARBA" id="ARBA00023316"/>
    </source>
</evidence>
<sequence length="348" mass="36912">MRFAELTTIRVGGEIAETIEATTVDDATGAYRQLIRADEDFIVLGGGSNTVASDDRYSGTALLMRTRGIETSVDDGAVKLRVQAGEEWDALVAKAVESGWSGIEAMAGIPGSVGAAPIQNIGAYGQELASVLVAIDFLDAETLEVRRLERDELGLAYRYSKIKGRELRGLVLAVELRLQVTGESQPVAYTQLADALGAELGDRRPLAEVRDAVLQLRASKGMVLSEDPDSVSAGSFFTNPVVSVKFARDLPKDAPRFPAGTVTLDSGELVETVKLSAAWLIEKAGIGRGFSLGHSRAAISSKHTLAITNTGGATGEEIAELARFVQARVENALGVYLVNEPVLVGLQL</sequence>
<evidence type="ECO:0000256" key="2">
    <source>
        <dbReference type="ARBA" id="ARBA00003921"/>
    </source>
</evidence>
<proteinExistence type="inferred from homology"/>
<evidence type="ECO:0000256" key="9">
    <source>
        <dbReference type="ARBA" id="ARBA00022827"/>
    </source>
</evidence>
<feature type="active site" evidence="17">
    <location>
        <position position="340"/>
    </location>
</feature>
<evidence type="ECO:0000256" key="16">
    <source>
        <dbReference type="ARBA" id="ARBA00048914"/>
    </source>
</evidence>
<dbReference type="NCBIfam" id="NF010478">
    <property type="entry name" value="PRK13903.1"/>
    <property type="match status" value="1"/>
</dbReference>
<accession>A0A9D1YY91</accession>
<keyword evidence="13 17" id="KW-0560">Oxidoreductase</keyword>
<feature type="active site" evidence="17">
    <location>
        <position position="158"/>
    </location>
</feature>
<evidence type="ECO:0000256" key="3">
    <source>
        <dbReference type="ARBA" id="ARBA00004496"/>
    </source>
</evidence>
<dbReference type="InterPro" id="IPR036635">
    <property type="entry name" value="MurB_C_sf"/>
</dbReference>
<evidence type="ECO:0000256" key="8">
    <source>
        <dbReference type="ARBA" id="ARBA00022630"/>
    </source>
</evidence>
<comment type="catalytic activity">
    <reaction evidence="16 17">
        <text>UDP-N-acetyl-alpha-D-muramate + NADP(+) = UDP-N-acetyl-3-O-(1-carboxyvinyl)-alpha-D-glucosamine + NADPH + H(+)</text>
        <dbReference type="Rhea" id="RHEA:12248"/>
        <dbReference type="ChEBI" id="CHEBI:15378"/>
        <dbReference type="ChEBI" id="CHEBI:57783"/>
        <dbReference type="ChEBI" id="CHEBI:58349"/>
        <dbReference type="ChEBI" id="CHEBI:68483"/>
        <dbReference type="ChEBI" id="CHEBI:70757"/>
        <dbReference type="EC" id="1.3.1.98"/>
    </reaction>
</comment>
<comment type="subcellular location">
    <subcellularLocation>
        <location evidence="3 17">Cytoplasm</location>
    </subcellularLocation>
</comment>
<dbReference type="GO" id="GO:0009252">
    <property type="term" value="P:peptidoglycan biosynthetic process"/>
    <property type="evidence" value="ECO:0007669"/>
    <property type="project" value="UniProtKB-UniRule"/>
</dbReference>
<dbReference type="SUPFAM" id="SSF56194">
    <property type="entry name" value="Uridine diphospho-N-Acetylenolpyruvylglucosamine reductase, MurB, C-terminal domain"/>
    <property type="match status" value="1"/>
</dbReference>
<dbReference type="GO" id="GO:0071949">
    <property type="term" value="F:FAD binding"/>
    <property type="evidence" value="ECO:0007669"/>
    <property type="project" value="InterPro"/>
</dbReference>
<evidence type="ECO:0000313" key="19">
    <source>
        <dbReference type="EMBL" id="HIY66146.1"/>
    </source>
</evidence>
<evidence type="ECO:0000256" key="13">
    <source>
        <dbReference type="ARBA" id="ARBA00023002"/>
    </source>
</evidence>
<dbReference type="GO" id="GO:0008762">
    <property type="term" value="F:UDP-N-acetylmuramate dehydrogenase activity"/>
    <property type="evidence" value="ECO:0007669"/>
    <property type="project" value="UniProtKB-UniRule"/>
</dbReference>
<keyword evidence="15 17" id="KW-0961">Cell wall biogenesis/degradation</keyword>
<comment type="function">
    <text evidence="2 17">Cell wall formation.</text>
</comment>
<dbReference type="Pfam" id="PF01565">
    <property type="entry name" value="FAD_binding_4"/>
    <property type="match status" value="1"/>
</dbReference>
<dbReference type="PANTHER" id="PTHR21071:SF4">
    <property type="entry name" value="UDP-N-ACETYLENOLPYRUVOYLGLUCOSAMINE REDUCTASE"/>
    <property type="match status" value="1"/>
</dbReference>
<evidence type="ECO:0000256" key="11">
    <source>
        <dbReference type="ARBA" id="ARBA00022960"/>
    </source>
</evidence>
<dbReference type="GO" id="GO:0051301">
    <property type="term" value="P:cell division"/>
    <property type="evidence" value="ECO:0007669"/>
    <property type="project" value="UniProtKB-KW"/>
</dbReference>
<reference evidence="19" key="2">
    <citation type="submission" date="2021-04" db="EMBL/GenBank/DDBJ databases">
        <authorList>
            <person name="Gilroy R."/>
        </authorList>
    </citation>
    <scope>NUCLEOTIDE SEQUENCE</scope>
    <source>
        <strain evidence="19">ChiGjej1B1-98</strain>
    </source>
</reference>
<comment type="pathway">
    <text evidence="4 17">Cell wall biogenesis; peptidoglycan biosynthesis.</text>
</comment>
<evidence type="ECO:0000256" key="5">
    <source>
        <dbReference type="ARBA" id="ARBA00010485"/>
    </source>
</evidence>
<dbReference type="Gene3D" id="3.90.78.10">
    <property type="entry name" value="UDP-N-acetylenolpyruvoylglucosamine reductase, C-terminal domain"/>
    <property type="match status" value="1"/>
</dbReference>
<reference evidence="19" key="1">
    <citation type="journal article" date="2021" name="PeerJ">
        <title>Extensive microbial diversity within the chicken gut microbiome revealed by metagenomics and culture.</title>
        <authorList>
            <person name="Gilroy R."/>
            <person name="Ravi A."/>
            <person name="Getino M."/>
            <person name="Pursley I."/>
            <person name="Horton D.L."/>
            <person name="Alikhan N.F."/>
            <person name="Baker D."/>
            <person name="Gharbi K."/>
            <person name="Hall N."/>
            <person name="Watson M."/>
            <person name="Adriaenssens E.M."/>
            <person name="Foster-Nyarko E."/>
            <person name="Jarju S."/>
            <person name="Secka A."/>
            <person name="Antonio M."/>
            <person name="Oren A."/>
            <person name="Chaudhuri R.R."/>
            <person name="La Ragione R."/>
            <person name="Hildebrand F."/>
            <person name="Pallen M.J."/>
        </authorList>
    </citation>
    <scope>NUCLEOTIDE SEQUENCE</scope>
    <source>
        <strain evidence="19">ChiGjej1B1-98</strain>
    </source>
</reference>
<protein>
    <recommendedName>
        <fullName evidence="17">UDP-N-acetylenolpyruvoylglucosamine reductase</fullName>
        <ecNumber evidence="17">1.3.1.98</ecNumber>
    </recommendedName>
    <alternativeName>
        <fullName evidence="17">UDP-N-acetylmuramate dehydrogenase</fullName>
    </alternativeName>
</protein>
<dbReference type="InterPro" id="IPR016166">
    <property type="entry name" value="FAD-bd_PCMH"/>
</dbReference>
<dbReference type="InterPro" id="IPR016169">
    <property type="entry name" value="FAD-bd_PCMH_sub2"/>
</dbReference>
<keyword evidence="6 17" id="KW-0963">Cytoplasm</keyword>
<keyword evidence="7 17" id="KW-0132">Cell division</keyword>
<evidence type="ECO:0000256" key="14">
    <source>
        <dbReference type="ARBA" id="ARBA00023306"/>
    </source>
</evidence>
<comment type="cofactor">
    <cofactor evidence="1 17">
        <name>FAD</name>
        <dbReference type="ChEBI" id="CHEBI:57692"/>
    </cofactor>
</comment>
<keyword evidence="9 17" id="KW-0274">FAD</keyword>
<dbReference type="PROSITE" id="PS51387">
    <property type="entry name" value="FAD_PCMH"/>
    <property type="match status" value="1"/>
</dbReference>
<evidence type="ECO:0000256" key="17">
    <source>
        <dbReference type="HAMAP-Rule" id="MF_00037"/>
    </source>
</evidence>
<evidence type="ECO:0000259" key="18">
    <source>
        <dbReference type="PROSITE" id="PS51387"/>
    </source>
</evidence>
<dbReference type="Proteomes" id="UP000824005">
    <property type="component" value="Unassembled WGS sequence"/>
</dbReference>
<keyword evidence="10 17" id="KW-0521">NADP</keyword>
<dbReference type="InterPro" id="IPR006094">
    <property type="entry name" value="Oxid_FAD_bind_N"/>
</dbReference>
<dbReference type="Pfam" id="PF02873">
    <property type="entry name" value="MurB_C"/>
    <property type="match status" value="1"/>
</dbReference>
<dbReference type="EC" id="1.3.1.98" evidence="17"/>
<dbReference type="HAMAP" id="MF_00037">
    <property type="entry name" value="MurB"/>
    <property type="match status" value="1"/>
</dbReference>
<dbReference type="GO" id="GO:0008360">
    <property type="term" value="P:regulation of cell shape"/>
    <property type="evidence" value="ECO:0007669"/>
    <property type="project" value="UniProtKB-KW"/>
</dbReference>
<keyword evidence="11 17" id="KW-0133">Cell shape</keyword>
<dbReference type="InterPro" id="IPR003170">
    <property type="entry name" value="MurB"/>
</dbReference>
<dbReference type="GO" id="GO:0071555">
    <property type="term" value="P:cell wall organization"/>
    <property type="evidence" value="ECO:0007669"/>
    <property type="project" value="UniProtKB-KW"/>
</dbReference>
<dbReference type="NCBIfam" id="TIGR00179">
    <property type="entry name" value="murB"/>
    <property type="match status" value="1"/>
</dbReference>
<comment type="caution">
    <text evidence="19">The sequence shown here is derived from an EMBL/GenBank/DDBJ whole genome shotgun (WGS) entry which is preliminary data.</text>
</comment>
<name>A0A9D1YY91_9MICO</name>
<dbReference type="PANTHER" id="PTHR21071">
    <property type="entry name" value="UDP-N-ACETYLENOLPYRUVOYLGLUCOSAMINE REDUCTASE"/>
    <property type="match status" value="1"/>
</dbReference>
<evidence type="ECO:0000313" key="20">
    <source>
        <dbReference type="Proteomes" id="UP000824005"/>
    </source>
</evidence>
<evidence type="ECO:0000256" key="4">
    <source>
        <dbReference type="ARBA" id="ARBA00004752"/>
    </source>
</evidence>
<feature type="active site" description="Proton donor" evidence="17">
    <location>
        <position position="235"/>
    </location>
</feature>
<dbReference type="EMBL" id="DXDC01000226">
    <property type="protein sequence ID" value="HIY66146.1"/>
    <property type="molecule type" value="Genomic_DNA"/>
</dbReference>
<dbReference type="InterPro" id="IPR011601">
    <property type="entry name" value="MurB_C"/>
</dbReference>
<evidence type="ECO:0000256" key="6">
    <source>
        <dbReference type="ARBA" id="ARBA00022490"/>
    </source>
</evidence>
<evidence type="ECO:0000256" key="1">
    <source>
        <dbReference type="ARBA" id="ARBA00001974"/>
    </source>
</evidence>
<keyword evidence="8 17" id="KW-0285">Flavoprotein</keyword>
<evidence type="ECO:0000256" key="10">
    <source>
        <dbReference type="ARBA" id="ARBA00022857"/>
    </source>
</evidence>
<keyword evidence="14 17" id="KW-0131">Cell cycle</keyword>
<dbReference type="InterPro" id="IPR036318">
    <property type="entry name" value="FAD-bd_PCMH-like_sf"/>
</dbReference>
<dbReference type="AlphaFoldDB" id="A0A9D1YY91"/>
<organism evidence="19 20">
    <name type="scientific">Candidatus Agrococcus pullicola</name>
    <dbReference type="NCBI Taxonomy" id="2838429"/>
    <lineage>
        <taxon>Bacteria</taxon>
        <taxon>Bacillati</taxon>
        <taxon>Actinomycetota</taxon>
        <taxon>Actinomycetes</taxon>
        <taxon>Micrococcales</taxon>
        <taxon>Microbacteriaceae</taxon>
        <taxon>Agrococcus</taxon>
    </lineage>
</organism>
<evidence type="ECO:0000256" key="12">
    <source>
        <dbReference type="ARBA" id="ARBA00022984"/>
    </source>
</evidence>
<gene>
    <name evidence="17" type="primary">murB</name>
    <name evidence="19" type="ORF">H9830_07705</name>
</gene>
<dbReference type="GO" id="GO:0005829">
    <property type="term" value="C:cytosol"/>
    <property type="evidence" value="ECO:0007669"/>
    <property type="project" value="TreeGrafter"/>
</dbReference>
<feature type="domain" description="FAD-binding PCMH-type" evidence="18">
    <location>
        <begin position="11"/>
        <end position="181"/>
    </location>
</feature>
<dbReference type="InterPro" id="IPR016167">
    <property type="entry name" value="FAD-bd_PCMH_sub1"/>
</dbReference>
<dbReference type="SUPFAM" id="SSF56176">
    <property type="entry name" value="FAD-binding/transporter-associated domain-like"/>
    <property type="match status" value="1"/>
</dbReference>
<keyword evidence="12 17" id="KW-0573">Peptidoglycan synthesis</keyword>
<evidence type="ECO:0000256" key="7">
    <source>
        <dbReference type="ARBA" id="ARBA00022618"/>
    </source>
</evidence>
<dbReference type="Gene3D" id="3.30.465.10">
    <property type="match status" value="1"/>
</dbReference>
<comment type="similarity">
    <text evidence="5 17">Belongs to the MurB family.</text>
</comment>